<evidence type="ECO:0000256" key="2">
    <source>
        <dbReference type="ARBA" id="ARBA00010609"/>
    </source>
</evidence>
<dbReference type="STRING" id="72664.V4L0B3"/>
<dbReference type="Proteomes" id="UP000030689">
    <property type="component" value="Unassembled WGS sequence"/>
</dbReference>
<dbReference type="PANTHER" id="PTHR11709:SF262">
    <property type="entry name" value="LACCASE-14"/>
    <property type="match status" value="1"/>
</dbReference>
<feature type="transmembrane region" description="Helical" evidence="3">
    <location>
        <begin position="120"/>
        <end position="140"/>
    </location>
</feature>
<dbReference type="InterPro" id="IPR045087">
    <property type="entry name" value="Cu-oxidase_fam"/>
</dbReference>
<dbReference type="InterPro" id="IPR008972">
    <property type="entry name" value="Cupredoxin"/>
</dbReference>
<dbReference type="GO" id="GO:0005507">
    <property type="term" value="F:copper ion binding"/>
    <property type="evidence" value="ECO:0007669"/>
    <property type="project" value="InterPro"/>
</dbReference>
<comment type="function">
    <text evidence="1">Lignin degradation and detoxification of lignin-derived products.</text>
</comment>
<dbReference type="Gramene" id="ESQ37029">
    <property type="protein sequence ID" value="ESQ37029"/>
    <property type="gene ID" value="EUTSA_v10002968mg"/>
</dbReference>
<comment type="similarity">
    <text evidence="2">Belongs to the multicopper oxidase family.</text>
</comment>
<dbReference type="AlphaFoldDB" id="V4L0B3"/>
<dbReference type="PANTHER" id="PTHR11709">
    <property type="entry name" value="MULTI-COPPER OXIDASE"/>
    <property type="match status" value="1"/>
</dbReference>
<dbReference type="KEGG" id="eus:EUTSA_v10002968mg"/>
<feature type="transmembrane region" description="Helical" evidence="3">
    <location>
        <begin position="12"/>
        <end position="30"/>
    </location>
</feature>
<keyword evidence="3" id="KW-1133">Transmembrane helix</keyword>
<dbReference type="EMBL" id="KI517609">
    <property type="protein sequence ID" value="ESQ37029.1"/>
    <property type="molecule type" value="Genomic_DNA"/>
</dbReference>
<sequence>MGLKLNIPNTNVNTLPIVFSVFVFLIIQIAEAKIHHHTFTNFPGPTLKAYRGDKLIVNVINNANYNITLHWHGVRQIGNPWSDGPEYVIQCPIRPGESYAYTINLTTEEGMIWYTNLHSFLVNTLFPYGILHSVLQIILLSEWWKKKNIMDIPENAKKTGGEPAISDAYTINGQPGYLNPCSKPGKSHPASSSFLFISPDL</sequence>
<evidence type="ECO:0008006" key="8">
    <source>
        <dbReference type="Google" id="ProtNLM"/>
    </source>
</evidence>
<evidence type="ECO:0000313" key="7">
    <source>
        <dbReference type="Proteomes" id="UP000030689"/>
    </source>
</evidence>
<keyword evidence="3" id="KW-0812">Transmembrane</keyword>
<evidence type="ECO:0000256" key="1">
    <source>
        <dbReference type="ARBA" id="ARBA00002075"/>
    </source>
</evidence>
<reference evidence="6 7" key="1">
    <citation type="journal article" date="2013" name="Front. Plant Sci.">
        <title>The Reference Genome of the Halophytic Plant Eutrema salsugineum.</title>
        <authorList>
            <person name="Yang R."/>
            <person name="Jarvis D.E."/>
            <person name="Chen H."/>
            <person name="Beilstein M.A."/>
            <person name="Grimwood J."/>
            <person name="Jenkins J."/>
            <person name="Shu S."/>
            <person name="Prochnik S."/>
            <person name="Xin M."/>
            <person name="Ma C."/>
            <person name="Schmutz J."/>
            <person name="Wing R.A."/>
            <person name="Mitchell-Olds T."/>
            <person name="Schumaker K.S."/>
            <person name="Wang X."/>
        </authorList>
    </citation>
    <scope>NUCLEOTIDE SEQUENCE [LARGE SCALE GENOMIC DNA]</scope>
</reference>
<keyword evidence="7" id="KW-1185">Reference proteome</keyword>
<accession>V4L0B3</accession>
<dbReference type="GO" id="GO:0016491">
    <property type="term" value="F:oxidoreductase activity"/>
    <property type="evidence" value="ECO:0007669"/>
    <property type="project" value="TreeGrafter"/>
</dbReference>
<dbReference type="Gene3D" id="2.60.40.420">
    <property type="entry name" value="Cupredoxins - blue copper proteins"/>
    <property type="match status" value="1"/>
</dbReference>
<name>V4L0B3_EUTSA</name>
<organism evidence="6 7">
    <name type="scientific">Eutrema salsugineum</name>
    <name type="common">Saltwater cress</name>
    <name type="synonym">Sisymbrium salsugineum</name>
    <dbReference type="NCBI Taxonomy" id="72664"/>
    <lineage>
        <taxon>Eukaryota</taxon>
        <taxon>Viridiplantae</taxon>
        <taxon>Streptophyta</taxon>
        <taxon>Embryophyta</taxon>
        <taxon>Tracheophyta</taxon>
        <taxon>Spermatophyta</taxon>
        <taxon>Magnoliopsida</taxon>
        <taxon>eudicotyledons</taxon>
        <taxon>Gunneridae</taxon>
        <taxon>Pentapetalae</taxon>
        <taxon>rosids</taxon>
        <taxon>malvids</taxon>
        <taxon>Brassicales</taxon>
        <taxon>Brassicaceae</taxon>
        <taxon>Eutremeae</taxon>
        <taxon>Eutrema</taxon>
    </lineage>
</organism>
<evidence type="ECO:0000259" key="5">
    <source>
        <dbReference type="Pfam" id="PF07732"/>
    </source>
</evidence>
<gene>
    <name evidence="6" type="ORF">EUTSA_v10002968mg</name>
</gene>
<dbReference type="OMA" id="FRATVYG"/>
<protein>
    <recommendedName>
        <fullName evidence="8">Plastocyanin-like domain-containing protein</fullName>
    </recommendedName>
</protein>
<evidence type="ECO:0000313" key="6">
    <source>
        <dbReference type="EMBL" id="ESQ37029.1"/>
    </source>
</evidence>
<dbReference type="InterPro" id="IPR011707">
    <property type="entry name" value="Cu-oxidase-like_N"/>
</dbReference>
<evidence type="ECO:0000259" key="4">
    <source>
        <dbReference type="Pfam" id="PF00394"/>
    </source>
</evidence>
<evidence type="ECO:0000256" key="3">
    <source>
        <dbReference type="SAM" id="Phobius"/>
    </source>
</evidence>
<dbReference type="eggNOG" id="KOG1263">
    <property type="taxonomic scope" value="Eukaryota"/>
</dbReference>
<dbReference type="InterPro" id="IPR001117">
    <property type="entry name" value="Cu-oxidase_2nd"/>
</dbReference>
<dbReference type="Pfam" id="PF07732">
    <property type="entry name" value="Cu-oxidase_3"/>
    <property type="match status" value="1"/>
</dbReference>
<feature type="domain" description="Plastocyanin-like" evidence="4">
    <location>
        <begin position="137"/>
        <end position="180"/>
    </location>
</feature>
<proteinExistence type="inferred from homology"/>
<dbReference type="Pfam" id="PF00394">
    <property type="entry name" value="Cu-oxidase"/>
    <property type="match status" value="1"/>
</dbReference>
<feature type="domain" description="Plastocyanin-like" evidence="5">
    <location>
        <begin position="41"/>
        <end position="116"/>
    </location>
</feature>
<dbReference type="SUPFAM" id="SSF49503">
    <property type="entry name" value="Cupredoxins"/>
    <property type="match status" value="2"/>
</dbReference>
<keyword evidence="3" id="KW-0472">Membrane</keyword>